<evidence type="ECO:0000256" key="1">
    <source>
        <dbReference type="SAM" id="MobiDB-lite"/>
    </source>
</evidence>
<evidence type="ECO:0008006" key="4">
    <source>
        <dbReference type="Google" id="ProtNLM"/>
    </source>
</evidence>
<dbReference type="eggNOG" id="COG1262">
    <property type="taxonomic scope" value="Bacteria"/>
</dbReference>
<protein>
    <recommendedName>
        <fullName evidence="4">Sulfatase-modifying factor enzyme domain-containing protein</fullName>
    </recommendedName>
</protein>
<dbReference type="Gene3D" id="3.90.1580.10">
    <property type="entry name" value="paralog of FGE (formylglycine-generating enzyme)"/>
    <property type="match status" value="2"/>
</dbReference>
<dbReference type="EMBL" id="ADLJ01000047">
    <property type="protein sequence ID" value="EHE96054.1"/>
    <property type="molecule type" value="Genomic_DNA"/>
</dbReference>
<dbReference type="SUPFAM" id="SSF56436">
    <property type="entry name" value="C-type lectin-like"/>
    <property type="match status" value="1"/>
</dbReference>
<accession>G5HRG7</accession>
<dbReference type="RefSeq" id="WP_007869123.1">
    <property type="nucleotide sequence ID" value="NZ_JH376429.1"/>
</dbReference>
<organism evidence="2 3">
    <name type="scientific">[Clostridium] citroniae WAL-17108</name>
    <dbReference type="NCBI Taxonomy" id="742733"/>
    <lineage>
        <taxon>Bacteria</taxon>
        <taxon>Bacillati</taxon>
        <taxon>Bacillota</taxon>
        <taxon>Clostridia</taxon>
        <taxon>Lachnospirales</taxon>
        <taxon>Lachnospiraceae</taxon>
        <taxon>Enterocloster</taxon>
    </lineage>
</organism>
<dbReference type="InterPro" id="IPR016187">
    <property type="entry name" value="CTDL_fold"/>
</dbReference>
<dbReference type="Proteomes" id="UP000003763">
    <property type="component" value="Unassembled WGS sequence"/>
</dbReference>
<sequence length="409" mass="45373">MLPNHTVYPSMELLILERFADRCAKVTGQTGLFHTLLQDKVPAKIIVEQLTGRTNTLVYDDAGHPSLMVRIPCFCLEQVIPHAGNAVHPMFRTSRGQVQYVWISKYQNITEKGRAYSLPDQGPRNFISYDEALECCRAKGPGWHLMTNYEWAGIALWSRARGIVPRGNNSNGSDCGHPEDTCTLMSPSPDGSGGPALTGSGPVSWAHDHTINGIFDCNGNVAEWVGGIRMLDGKLLWLKPEYSANSEAQRRNSSFWNSMLPDGRFMPADFPNTLHFDYTCPPPSAGGTPDFALALSRTYPQHLYEQPVPGMDTTYGHMPFSDFSCLTELSAQALLSLRAACVFPMEHACAPGDLYFRNHGEMAALRGGHWYHEKSAGMFWLNLAHTPSYTARRIGFRCAWIPDEDIATG</sequence>
<comment type="caution">
    <text evidence="2">The sequence shown here is derived from an EMBL/GenBank/DDBJ whole genome shotgun (WGS) entry which is preliminary data.</text>
</comment>
<dbReference type="HOGENOM" id="CLU_047671_0_0_9"/>
<dbReference type="AlphaFoldDB" id="G5HRG7"/>
<name>G5HRG7_9FIRM</name>
<gene>
    <name evidence="2" type="ORF">HMPREF9469_05179</name>
</gene>
<evidence type="ECO:0000313" key="2">
    <source>
        <dbReference type="EMBL" id="EHE96054.1"/>
    </source>
</evidence>
<reference evidence="2 3" key="1">
    <citation type="submission" date="2011-08" db="EMBL/GenBank/DDBJ databases">
        <title>The Genome Sequence of Clostridium citroniae WAL-17108.</title>
        <authorList>
            <consortium name="The Broad Institute Genome Sequencing Platform"/>
            <person name="Earl A."/>
            <person name="Ward D."/>
            <person name="Feldgarden M."/>
            <person name="Gevers D."/>
            <person name="Finegold S.M."/>
            <person name="Summanen P.H."/>
            <person name="Molitoris D.R."/>
            <person name="Vaisanen M.L."/>
            <person name="Daigneault M."/>
            <person name="Allen-Vercoe E."/>
            <person name="Young S.K."/>
            <person name="Zeng Q."/>
            <person name="Gargeya S."/>
            <person name="Fitzgerald M."/>
            <person name="Haas B."/>
            <person name="Abouelleil A."/>
            <person name="Alvarado L."/>
            <person name="Arachchi H.M."/>
            <person name="Berlin A."/>
            <person name="Brown A."/>
            <person name="Chapman S.B."/>
            <person name="Chen Z."/>
            <person name="Dunbar C."/>
            <person name="Freedman E."/>
            <person name="Gearin G."/>
            <person name="Gellesch M."/>
            <person name="Goldberg J."/>
            <person name="Griggs A."/>
            <person name="Gujja S."/>
            <person name="Heiman D."/>
            <person name="Howarth C."/>
            <person name="Larson L."/>
            <person name="Lui A."/>
            <person name="MacDonald P.J.P."/>
            <person name="Montmayeur A."/>
            <person name="Murphy C."/>
            <person name="Neiman D."/>
            <person name="Pearson M."/>
            <person name="Priest M."/>
            <person name="Roberts A."/>
            <person name="Saif S."/>
            <person name="Shea T."/>
            <person name="Shenoy N."/>
            <person name="Sisk P."/>
            <person name="Stolte C."/>
            <person name="Sykes S."/>
            <person name="Wortman J."/>
            <person name="Nusbaum C."/>
            <person name="Birren B."/>
        </authorList>
    </citation>
    <scope>NUCLEOTIDE SEQUENCE [LARGE SCALE GENOMIC DNA]</scope>
    <source>
        <strain evidence="2 3">WAL-17108</strain>
    </source>
</reference>
<dbReference type="PATRIC" id="fig|742733.3.peg.5312"/>
<proteinExistence type="predicted"/>
<feature type="region of interest" description="Disordered" evidence="1">
    <location>
        <begin position="168"/>
        <end position="201"/>
    </location>
</feature>
<evidence type="ECO:0000313" key="3">
    <source>
        <dbReference type="Proteomes" id="UP000003763"/>
    </source>
</evidence>
<dbReference type="InterPro" id="IPR042095">
    <property type="entry name" value="SUMF_sf"/>
</dbReference>